<feature type="domain" description="SWIM-type" evidence="2">
    <location>
        <begin position="18"/>
        <end position="49"/>
    </location>
</feature>
<proteinExistence type="predicted"/>
<dbReference type="GO" id="GO:0008270">
    <property type="term" value="F:zinc ion binding"/>
    <property type="evidence" value="ECO:0007669"/>
    <property type="project" value="UniProtKB-KW"/>
</dbReference>
<accession>A0A9N9PG98</accession>
<dbReference type="InterPro" id="IPR007527">
    <property type="entry name" value="Znf_SWIM"/>
</dbReference>
<reference evidence="3" key="1">
    <citation type="submission" date="2021-06" db="EMBL/GenBank/DDBJ databases">
        <authorList>
            <person name="Kallberg Y."/>
            <person name="Tangrot J."/>
            <person name="Rosling A."/>
        </authorList>
    </citation>
    <scope>NUCLEOTIDE SEQUENCE</scope>
    <source>
        <strain evidence="3">FL966</strain>
    </source>
</reference>
<organism evidence="3 4">
    <name type="scientific">Cetraspora pellucida</name>
    <dbReference type="NCBI Taxonomy" id="1433469"/>
    <lineage>
        <taxon>Eukaryota</taxon>
        <taxon>Fungi</taxon>
        <taxon>Fungi incertae sedis</taxon>
        <taxon>Mucoromycota</taxon>
        <taxon>Glomeromycotina</taxon>
        <taxon>Glomeromycetes</taxon>
        <taxon>Diversisporales</taxon>
        <taxon>Gigasporaceae</taxon>
        <taxon>Cetraspora</taxon>
    </lineage>
</organism>
<keyword evidence="4" id="KW-1185">Reference proteome</keyword>
<keyword evidence="1" id="KW-0863">Zinc-finger</keyword>
<comment type="caution">
    <text evidence="3">The sequence shown here is derived from an EMBL/GenBank/DDBJ whole genome shotgun (WGS) entry which is preliminary data.</text>
</comment>
<dbReference type="EMBL" id="CAJVQA010041017">
    <property type="protein sequence ID" value="CAG8813557.1"/>
    <property type="molecule type" value="Genomic_DNA"/>
</dbReference>
<feature type="non-terminal residue" evidence="3">
    <location>
        <position position="72"/>
    </location>
</feature>
<dbReference type="PROSITE" id="PS50966">
    <property type="entry name" value="ZF_SWIM"/>
    <property type="match status" value="1"/>
</dbReference>
<name>A0A9N9PG98_9GLOM</name>
<dbReference type="AlphaFoldDB" id="A0A9N9PG98"/>
<evidence type="ECO:0000259" key="2">
    <source>
        <dbReference type="PROSITE" id="PS50966"/>
    </source>
</evidence>
<gene>
    <name evidence="3" type="ORF">CPELLU_LOCUS18931</name>
</gene>
<evidence type="ECO:0000256" key="1">
    <source>
        <dbReference type="PROSITE-ProRule" id="PRU00325"/>
    </source>
</evidence>
<dbReference type="Proteomes" id="UP000789759">
    <property type="component" value="Unassembled WGS sequence"/>
</dbReference>
<evidence type="ECO:0000313" key="4">
    <source>
        <dbReference type="Proteomes" id="UP000789759"/>
    </source>
</evidence>
<keyword evidence="1" id="KW-0862">Zinc</keyword>
<keyword evidence="1" id="KW-0479">Metal-binding</keyword>
<feature type="non-terminal residue" evidence="3">
    <location>
        <position position="1"/>
    </location>
</feature>
<dbReference type="OrthoDB" id="2416920at2759"/>
<sequence>EDGVTFNVPSATKIGITYIVNPTIGICLCFASISGAPCKHQTAITIKFQEEMSNFVDTFTINDQIDYFYIVT</sequence>
<evidence type="ECO:0000313" key="3">
    <source>
        <dbReference type="EMBL" id="CAG8813557.1"/>
    </source>
</evidence>
<protein>
    <submittedName>
        <fullName evidence="3">8274_t:CDS:1</fullName>
    </submittedName>
</protein>